<keyword evidence="2" id="KW-0169">Cobalamin biosynthesis</keyword>
<dbReference type="UniPathway" id="UPA00148"/>
<dbReference type="GO" id="GO:0032259">
    <property type="term" value="P:methylation"/>
    <property type="evidence" value="ECO:0007669"/>
    <property type="project" value="UniProtKB-KW"/>
</dbReference>
<evidence type="ECO:0000256" key="3">
    <source>
        <dbReference type="ARBA" id="ARBA00022603"/>
    </source>
</evidence>
<dbReference type="SUPFAM" id="SSF53790">
    <property type="entry name" value="Tetrapyrrole methylase"/>
    <property type="match status" value="1"/>
</dbReference>
<name>A0A849VQW0_9HYPH</name>
<dbReference type="NCBIfam" id="TIGR02469">
    <property type="entry name" value="CbiT"/>
    <property type="match status" value="1"/>
</dbReference>
<dbReference type="PANTHER" id="PTHR43182">
    <property type="entry name" value="COBALT-PRECORRIN-6B C(15)-METHYLTRANSFERASE (DECARBOXYLATING)"/>
    <property type="match status" value="1"/>
</dbReference>
<dbReference type="InterPro" id="IPR006365">
    <property type="entry name" value="Cbl_synth_CobL"/>
</dbReference>
<dbReference type="CDD" id="cd11644">
    <property type="entry name" value="Precorrin-6Y-MT"/>
    <property type="match status" value="1"/>
</dbReference>
<sequence>MNEEEITAQWLTVIGIGEDGYGGLGENARRALTEAGTIFGGKRHLELLPDNLEAKRVAWPTPFSDAYPMLLALRGHPVVVLASGDPMHFGMGAALTRHIERSEMRILPAPSSFALAAAAMGWPIQESQLLSVHGRPIETLFKAFVPNAKLIVLSNDGDTPANVARMLAQRGFAAARLTVLEHLGGPDERRIDGVAGSWDHPRCADLNVVAVDCGVVGQETRTFPLLAGLPDDAFEHDGQLTKRDVRAVTLAHLAPLPGELLWDVGAGCGSIGIEWMRSHPMCRALAVEANDKRQQLILHNSRALGVPDLHLVRGEAPAALAELPAPDAIFIGGGVTDPDVLSTCWAHLKPGGRLVANAVTIEGEMTLVDWRRKHGGDLTKLAVSQAQPLGSFDAWRAALPVTIYMVRKTN</sequence>
<evidence type="ECO:0000256" key="2">
    <source>
        <dbReference type="ARBA" id="ARBA00022573"/>
    </source>
</evidence>
<dbReference type="InterPro" id="IPR012818">
    <property type="entry name" value="CbiE"/>
</dbReference>
<proteinExistence type="predicted"/>
<accession>A0A849VQW0</accession>
<reference evidence="7 8" key="1">
    <citation type="submission" date="2020-05" db="EMBL/GenBank/DDBJ databases">
        <authorList>
            <person name="Kim M.K."/>
        </authorList>
    </citation>
    <scope>NUCLEOTIDE SEQUENCE [LARGE SCALE GENOMIC DNA]</scope>
    <source>
        <strain evidence="7 8">BT25</strain>
    </source>
</reference>
<dbReference type="GO" id="GO:0009236">
    <property type="term" value="P:cobalamin biosynthetic process"/>
    <property type="evidence" value="ECO:0007669"/>
    <property type="project" value="UniProtKB-UniPathway"/>
</dbReference>
<dbReference type="InterPro" id="IPR014777">
    <property type="entry name" value="4pyrrole_Mease_sub1"/>
</dbReference>
<dbReference type="Proteomes" id="UP000550508">
    <property type="component" value="Unassembled WGS sequence"/>
</dbReference>
<comment type="caution">
    <text evidence="7">The sequence shown here is derived from an EMBL/GenBank/DDBJ whole genome shotgun (WGS) entry which is preliminary data.</text>
</comment>
<dbReference type="InterPro" id="IPR050714">
    <property type="entry name" value="Cobalamin_biosynth_MTase"/>
</dbReference>
<dbReference type="EMBL" id="JABUMX010000003">
    <property type="protein sequence ID" value="NTS32332.1"/>
    <property type="molecule type" value="Genomic_DNA"/>
</dbReference>
<dbReference type="Gene3D" id="3.40.50.150">
    <property type="entry name" value="Vaccinia Virus protein VP39"/>
    <property type="match status" value="1"/>
</dbReference>
<dbReference type="RefSeq" id="WP_174208189.1">
    <property type="nucleotide sequence ID" value="NZ_JABUMX010000003.1"/>
</dbReference>
<keyword evidence="8" id="KW-1185">Reference proteome</keyword>
<dbReference type="Pfam" id="PF00590">
    <property type="entry name" value="TP_methylase"/>
    <property type="match status" value="1"/>
</dbReference>
<comment type="pathway">
    <text evidence="1">Cofactor biosynthesis; adenosylcobalamin biosynthesis.</text>
</comment>
<dbReference type="NCBIfam" id="TIGR02467">
    <property type="entry name" value="CbiE"/>
    <property type="match status" value="1"/>
</dbReference>
<feature type="domain" description="Tetrapyrrole methylase" evidence="6">
    <location>
        <begin position="11"/>
        <end position="194"/>
    </location>
</feature>
<evidence type="ECO:0000256" key="4">
    <source>
        <dbReference type="ARBA" id="ARBA00022679"/>
    </source>
</evidence>
<dbReference type="InterPro" id="IPR014008">
    <property type="entry name" value="Cbl_synth_MTase_CbiT"/>
</dbReference>
<dbReference type="AlphaFoldDB" id="A0A849VQW0"/>
<evidence type="ECO:0000313" key="8">
    <source>
        <dbReference type="Proteomes" id="UP000550508"/>
    </source>
</evidence>
<dbReference type="InterPro" id="IPR035996">
    <property type="entry name" value="4pyrrol_Methylase_sf"/>
</dbReference>
<dbReference type="InterPro" id="IPR029063">
    <property type="entry name" value="SAM-dependent_MTases_sf"/>
</dbReference>
<dbReference type="Gene3D" id="3.40.1010.10">
    <property type="entry name" value="Cobalt-precorrin-4 Transmethylase, Domain 1"/>
    <property type="match status" value="1"/>
</dbReference>
<dbReference type="InterPro" id="IPR000878">
    <property type="entry name" value="4pyrrol_Mease"/>
</dbReference>
<keyword evidence="4 7" id="KW-0808">Transferase</keyword>
<evidence type="ECO:0000256" key="1">
    <source>
        <dbReference type="ARBA" id="ARBA00004953"/>
    </source>
</evidence>
<evidence type="ECO:0000259" key="6">
    <source>
        <dbReference type="Pfam" id="PF00590"/>
    </source>
</evidence>
<dbReference type="PIRSF" id="PIRSF036428">
    <property type="entry name" value="CobL"/>
    <property type="match status" value="1"/>
</dbReference>
<organism evidence="7 8">
    <name type="scientific">Phyllobacterium pellucidum</name>
    <dbReference type="NCBI Taxonomy" id="2740464"/>
    <lineage>
        <taxon>Bacteria</taxon>
        <taxon>Pseudomonadati</taxon>
        <taxon>Pseudomonadota</taxon>
        <taxon>Alphaproteobacteria</taxon>
        <taxon>Hyphomicrobiales</taxon>
        <taxon>Phyllobacteriaceae</taxon>
        <taxon>Phyllobacterium</taxon>
    </lineage>
</organism>
<dbReference type="GO" id="GO:0008276">
    <property type="term" value="F:protein methyltransferase activity"/>
    <property type="evidence" value="ECO:0007669"/>
    <property type="project" value="InterPro"/>
</dbReference>
<keyword evidence="5" id="KW-0949">S-adenosyl-L-methionine</keyword>
<dbReference type="SUPFAM" id="SSF53335">
    <property type="entry name" value="S-adenosyl-L-methionine-dependent methyltransferases"/>
    <property type="match status" value="1"/>
</dbReference>
<protein>
    <submittedName>
        <fullName evidence="7">Precorrin-6y C5,15-methyltransferase (Decarboxylating) subunit CbiE</fullName>
    </submittedName>
</protein>
<dbReference type="CDD" id="cd02440">
    <property type="entry name" value="AdoMet_MTases"/>
    <property type="match status" value="1"/>
</dbReference>
<gene>
    <name evidence="7" type="primary">cbiE</name>
    <name evidence="7" type="ORF">HQ945_13810</name>
</gene>
<keyword evidence="3 7" id="KW-0489">Methyltransferase</keyword>
<evidence type="ECO:0000256" key="5">
    <source>
        <dbReference type="ARBA" id="ARBA00022691"/>
    </source>
</evidence>
<dbReference type="PANTHER" id="PTHR43182:SF1">
    <property type="entry name" value="COBALT-PRECORRIN-7 C(5)-METHYLTRANSFERASE"/>
    <property type="match status" value="1"/>
</dbReference>
<evidence type="ECO:0000313" key="7">
    <source>
        <dbReference type="EMBL" id="NTS32332.1"/>
    </source>
</evidence>